<reference evidence="4 5" key="2">
    <citation type="journal article" date="2016" name="Int. J. Syst. Evol. Microbiol.">
        <title>Paenibacillus bovis sp. nov., isolated from raw yak (Bos grunniens) milk.</title>
        <authorList>
            <person name="Gao C."/>
            <person name="Han J."/>
            <person name="Liu Z."/>
            <person name="Xu X."/>
            <person name="Hang F."/>
            <person name="Wu Z."/>
        </authorList>
    </citation>
    <scope>NUCLEOTIDE SEQUENCE [LARGE SCALE GENOMIC DNA]</scope>
    <source>
        <strain evidence="4 5">BD3526</strain>
    </source>
</reference>
<reference evidence="5" key="1">
    <citation type="submission" date="2015-10" db="EMBL/GenBank/DDBJ databases">
        <title>Genome of Paenibacillus bovis sp. nov.</title>
        <authorList>
            <person name="Wu Z."/>
            <person name="Gao C."/>
            <person name="Liu Z."/>
            <person name="Zheng H."/>
        </authorList>
    </citation>
    <scope>NUCLEOTIDE SEQUENCE [LARGE SCALE GENOMIC DNA]</scope>
    <source>
        <strain evidence="5">BD3526</strain>
    </source>
</reference>
<dbReference type="Proteomes" id="UP000078148">
    <property type="component" value="Chromosome"/>
</dbReference>
<accession>A0A172ZBL7</accession>
<proteinExistence type="inferred from homology"/>
<dbReference type="RefSeq" id="WP_060531373.1">
    <property type="nucleotide sequence ID" value="NZ_CP013023.1"/>
</dbReference>
<evidence type="ECO:0000313" key="5">
    <source>
        <dbReference type="Proteomes" id="UP000078148"/>
    </source>
</evidence>
<feature type="transmembrane region" description="Helical" evidence="2">
    <location>
        <begin position="330"/>
        <end position="348"/>
    </location>
</feature>
<name>A0A172ZBL7_9BACL</name>
<gene>
    <name evidence="4" type="ORF">AR543_01970</name>
</gene>
<dbReference type="KEGG" id="pbv:AR543_01970"/>
<dbReference type="SUPFAM" id="SSF51735">
    <property type="entry name" value="NAD(P)-binding Rossmann-fold domains"/>
    <property type="match status" value="1"/>
</dbReference>
<feature type="transmembrane region" description="Helical" evidence="2">
    <location>
        <begin position="406"/>
        <end position="424"/>
    </location>
</feature>
<dbReference type="AlphaFoldDB" id="A0A172ZBL7"/>
<keyword evidence="2" id="KW-0472">Membrane</keyword>
<feature type="domain" description="NAD-dependent epimerase/dehydratase" evidence="3">
    <location>
        <begin position="3"/>
        <end position="221"/>
    </location>
</feature>
<dbReference type="EMBL" id="CP013023">
    <property type="protein sequence ID" value="ANF94919.1"/>
    <property type="molecule type" value="Genomic_DNA"/>
</dbReference>
<dbReference type="OrthoDB" id="9771073at2"/>
<keyword evidence="2" id="KW-0812">Transmembrane</keyword>
<evidence type="ECO:0000259" key="3">
    <source>
        <dbReference type="Pfam" id="PF01370"/>
    </source>
</evidence>
<evidence type="ECO:0000256" key="1">
    <source>
        <dbReference type="ARBA" id="ARBA00007637"/>
    </source>
</evidence>
<dbReference type="Gene3D" id="3.40.50.720">
    <property type="entry name" value="NAD(P)-binding Rossmann-like Domain"/>
    <property type="match status" value="1"/>
</dbReference>
<feature type="transmembrane region" description="Helical" evidence="2">
    <location>
        <begin position="360"/>
        <end position="386"/>
    </location>
</feature>
<dbReference type="InterPro" id="IPR036291">
    <property type="entry name" value="NAD(P)-bd_dom_sf"/>
</dbReference>
<dbReference type="STRING" id="1616788.AR543_01970"/>
<dbReference type="Pfam" id="PF01370">
    <property type="entry name" value="Epimerase"/>
    <property type="match status" value="1"/>
</dbReference>
<sequence>MNVLVTGGYGFIGSFVAERFHKEGHQVFIIDNLTSGRKENVNVPHKFYELSVEDERCEEIFQSIKPDIVIHLAAQVDVSVSMREPRQDAQTNILGLVNMLECAHKYGVSKFLFASSAAVYGPNEQVPLNERMKTEPVSPYGINKLLGEVYCGKWNDIYKLPTLAFRFANVYGPRQGTIGEGGVVSIYMQRMMEGRGLDIFGDGEQTRDFIYVEDVVDGIYRGAISDATGVYNLSTNTETSLNELIGILEQLEPIQDVNYKEERAGDIYRSSLDNTLVKKDLDWLPLYSVQEGMEKTFAWFRENHSSKPNSGAAAADKSGYTGWFPVIRPYAENLLAFVVLFLISQYGSKWSISADIDFKLVYIILLGIVYGARQSILSSVLASGLFFYEALSNGRDWQTLLYDPEALFIFAIYLFFGMVVGFVSDKHKRESVSIHNELAAEKERYLFLSHIYKDTRKIKEELQRQLIGSKDSIGRIYTITRKLESFESEEVITASIDVLENLLDTRHISIYSVNETNHMRLLVQSKNSGFMLPKTIRLDEHPYFREAIESKTMFVNKTMTPEVPMYITPVIHNQQVIALVSLHEPSFESLNMNYENMLKVSVDMISSSLARAFQYEGATRQHRYIDDLPVLNESAFRQILRAREEAYRMHGSDYTLLNLDEKGRSLPDLAHLVDSVKRDSDHLGMINGHPVLLLSNANHEEALLVINRLHLHSVSAHVLQEEIAYA</sequence>
<evidence type="ECO:0000256" key="2">
    <source>
        <dbReference type="SAM" id="Phobius"/>
    </source>
</evidence>
<organism evidence="4 5">
    <name type="scientific">Paenibacillus bovis</name>
    <dbReference type="NCBI Taxonomy" id="1616788"/>
    <lineage>
        <taxon>Bacteria</taxon>
        <taxon>Bacillati</taxon>
        <taxon>Bacillota</taxon>
        <taxon>Bacilli</taxon>
        <taxon>Bacillales</taxon>
        <taxon>Paenibacillaceae</taxon>
        <taxon>Paenibacillus</taxon>
    </lineage>
</organism>
<dbReference type="PANTHER" id="PTHR43000">
    <property type="entry name" value="DTDP-D-GLUCOSE 4,6-DEHYDRATASE-RELATED"/>
    <property type="match status" value="1"/>
</dbReference>
<comment type="similarity">
    <text evidence="1">Belongs to the NAD(P)-dependent epimerase/dehydratase family.</text>
</comment>
<keyword evidence="2" id="KW-1133">Transmembrane helix</keyword>
<dbReference type="InterPro" id="IPR001509">
    <property type="entry name" value="Epimerase_deHydtase"/>
</dbReference>
<dbReference type="SUPFAM" id="SSF55781">
    <property type="entry name" value="GAF domain-like"/>
    <property type="match status" value="1"/>
</dbReference>
<evidence type="ECO:0000313" key="4">
    <source>
        <dbReference type="EMBL" id="ANF94919.1"/>
    </source>
</evidence>
<protein>
    <submittedName>
        <fullName evidence="4">NAD-dependent dehydratase</fullName>
    </submittedName>
</protein>
<dbReference type="Gene3D" id="3.90.25.10">
    <property type="entry name" value="UDP-galactose 4-epimerase, domain 1"/>
    <property type="match status" value="1"/>
</dbReference>
<keyword evidence="5" id="KW-1185">Reference proteome</keyword>